<evidence type="ECO:0000256" key="1">
    <source>
        <dbReference type="ARBA" id="ARBA00023015"/>
    </source>
</evidence>
<keyword evidence="1" id="KW-0805">Transcription regulation</keyword>
<dbReference type="PANTHER" id="PTHR43537:SF44">
    <property type="entry name" value="GNTR FAMILY REGULATORY PROTEIN"/>
    <property type="match status" value="1"/>
</dbReference>
<dbReference type="Pfam" id="PF00392">
    <property type="entry name" value="GntR"/>
    <property type="match status" value="1"/>
</dbReference>
<evidence type="ECO:0000259" key="4">
    <source>
        <dbReference type="PROSITE" id="PS50949"/>
    </source>
</evidence>
<sequence>MSAADSQPSDVAFSGLHASVVDQMGLAIGAGEWQSGSIMRIEELEERYGVSRSVIREVLRVLASMGMVQSRRRVGVQVLPATEWNLYDPQVIRWRLASPGRVAQLRSLTELRTAVEPQAARLAAMRAPLADASELMGLAGKLWAAGRDGDTELFLKLDIQFHHLVLSSSGNEMFGKLNSLVAEVLTGRTHYGMMPDHPHEEALQMHVDVASAIQRGNAVDAHAAMLAIMERAMTEMSTLWDETAHK</sequence>
<dbReference type="InterPro" id="IPR036388">
    <property type="entry name" value="WH-like_DNA-bd_sf"/>
</dbReference>
<dbReference type="InterPro" id="IPR011711">
    <property type="entry name" value="GntR_C"/>
</dbReference>
<dbReference type="Gene3D" id="1.20.120.530">
    <property type="entry name" value="GntR ligand-binding domain-like"/>
    <property type="match status" value="1"/>
</dbReference>
<dbReference type="RefSeq" id="WP_026545572.1">
    <property type="nucleotide sequence ID" value="NZ_FNDT01000012.1"/>
</dbReference>
<dbReference type="STRING" id="335973.SAMN04488693_11260"/>
<dbReference type="Pfam" id="PF07729">
    <property type="entry name" value="FCD"/>
    <property type="match status" value="1"/>
</dbReference>
<protein>
    <submittedName>
        <fullName evidence="5">DNA-binding transcriptional regulator, FadR family</fullName>
    </submittedName>
</protein>
<dbReference type="InterPro" id="IPR008920">
    <property type="entry name" value="TF_FadR/GntR_C"/>
</dbReference>
<dbReference type="GO" id="GO:0003700">
    <property type="term" value="F:DNA-binding transcription factor activity"/>
    <property type="evidence" value="ECO:0007669"/>
    <property type="project" value="InterPro"/>
</dbReference>
<dbReference type="EMBL" id="FNDT01000012">
    <property type="protein sequence ID" value="SDI47798.1"/>
    <property type="molecule type" value="Genomic_DNA"/>
</dbReference>
<keyword evidence="6" id="KW-1185">Reference proteome</keyword>
<evidence type="ECO:0000256" key="2">
    <source>
        <dbReference type="ARBA" id="ARBA00023125"/>
    </source>
</evidence>
<name>A0A1G8KWH1_9MICC</name>
<dbReference type="Proteomes" id="UP000199258">
    <property type="component" value="Unassembled WGS sequence"/>
</dbReference>
<feature type="domain" description="HTH gntR-type" evidence="4">
    <location>
        <begin position="14"/>
        <end position="81"/>
    </location>
</feature>
<dbReference type="InterPro" id="IPR000524">
    <property type="entry name" value="Tscrpt_reg_HTH_GntR"/>
</dbReference>
<gene>
    <name evidence="5" type="ORF">SAMN04488693_11260</name>
</gene>
<dbReference type="OrthoDB" id="4164516at2"/>
<evidence type="ECO:0000313" key="6">
    <source>
        <dbReference type="Proteomes" id="UP000199258"/>
    </source>
</evidence>
<evidence type="ECO:0000313" key="5">
    <source>
        <dbReference type="EMBL" id="SDI47798.1"/>
    </source>
</evidence>
<accession>A0A1G8KWH1</accession>
<organism evidence="5 6">
    <name type="scientific">Arthrobacter subterraneus</name>
    <dbReference type="NCBI Taxonomy" id="335973"/>
    <lineage>
        <taxon>Bacteria</taxon>
        <taxon>Bacillati</taxon>
        <taxon>Actinomycetota</taxon>
        <taxon>Actinomycetes</taxon>
        <taxon>Micrococcales</taxon>
        <taxon>Micrococcaceae</taxon>
        <taxon>Arthrobacter</taxon>
    </lineage>
</organism>
<dbReference type="PROSITE" id="PS50949">
    <property type="entry name" value="HTH_GNTR"/>
    <property type="match status" value="1"/>
</dbReference>
<dbReference type="CDD" id="cd07377">
    <property type="entry name" value="WHTH_GntR"/>
    <property type="match status" value="1"/>
</dbReference>
<dbReference type="SUPFAM" id="SSF46785">
    <property type="entry name" value="Winged helix' DNA-binding domain"/>
    <property type="match status" value="1"/>
</dbReference>
<dbReference type="SMART" id="SM00895">
    <property type="entry name" value="FCD"/>
    <property type="match status" value="1"/>
</dbReference>
<dbReference type="Gene3D" id="1.10.10.10">
    <property type="entry name" value="Winged helix-like DNA-binding domain superfamily/Winged helix DNA-binding domain"/>
    <property type="match status" value="1"/>
</dbReference>
<dbReference type="GO" id="GO:0003677">
    <property type="term" value="F:DNA binding"/>
    <property type="evidence" value="ECO:0007669"/>
    <property type="project" value="UniProtKB-KW"/>
</dbReference>
<dbReference type="AlphaFoldDB" id="A0A1G8KWH1"/>
<dbReference type="SMART" id="SM00345">
    <property type="entry name" value="HTH_GNTR"/>
    <property type="match status" value="1"/>
</dbReference>
<reference evidence="5 6" key="1">
    <citation type="submission" date="2016-10" db="EMBL/GenBank/DDBJ databases">
        <authorList>
            <person name="de Groot N.N."/>
        </authorList>
    </citation>
    <scope>NUCLEOTIDE SEQUENCE [LARGE SCALE GENOMIC DNA]</scope>
    <source>
        <strain evidence="5 6">NP_1H</strain>
    </source>
</reference>
<dbReference type="InterPro" id="IPR036390">
    <property type="entry name" value="WH_DNA-bd_sf"/>
</dbReference>
<proteinExistence type="predicted"/>
<evidence type="ECO:0000256" key="3">
    <source>
        <dbReference type="ARBA" id="ARBA00023163"/>
    </source>
</evidence>
<keyword evidence="3" id="KW-0804">Transcription</keyword>
<keyword evidence="2 5" id="KW-0238">DNA-binding</keyword>
<dbReference type="PANTHER" id="PTHR43537">
    <property type="entry name" value="TRANSCRIPTIONAL REGULATOR, GNTR FAMILY"/>
    <property type="match status" value="1"/>
</dbReference>
<dbReference type="SUPFAM" id="SSF48008">
    <property type="entry name" value="GntR ligand-binding domain-like"/>
    <property type="match status" value="1"/>
</dbReference>